<sequence>MAEPTLSRRRLLLAAPALSLGAASLLRGEEGRRNMKEPVYRVSNNPNTTQPVAAQHPLTPAVEMAKRALNRIDQSVRDYQCTLVKREQINGKVLDPEYMDTKIRNEQVDANGNIVAPFSVYMKFVAPAAVKGREVIYVKGHNNGNLVAHEGGKLLKLVTVPLDPNGMLAMRNNRYPITEIGIRNLIVRLIEVAEEDMRYGECEVKFYQGAKINDRVCTAIEVIHPTPRSNFRFHKAHIFIDDELQLPIRYAAWDWPKKAGEQPMLFEEYTYSNLKLNNGFTDTDFDTKNPAYEF</sequence>
<dbReference type="Pfam" id="PF07608">
    <property type="entry name" value="DUF1571"/>
    <property type="match status" value="1"/>
</dbReference>
<evidence type="ECO:0008006" key="3">
    <source>
        <dbReference type="Google" id="ProtNLM"/>
    </source>
</evidence>
<gene>
    <name evidence="1" type="ORF">Enr8_23560</name>
</gene>
<dbReference type="Proteomes" id="UP000318878">
    <property type="component" value="Unassembled WGS sequence"/>
</dbReference>
<organism evidence="1 2">
    <name type="scientific">Blastopirellula retiformator</name>
    <dbReference type="NCBI Taxonomy" id="2527970"/>
    <lineage>
        <taxon>Bacteria</taxon>
        <taxon>Pseudomonadati</taxon>
        <taxon>Planctomycetota</taxon>
        <taxon>Planctomycetia</taxon>
        <taxon>Pirellulales</taxon>
        <taxon>Pirellulaceae</taxon>
        <taxon>Blastopirellula</taxon>
    </lineage>
</organism>
<comment type="caution">
    <text evidence="1">The sequence shown here is derived from an EMBL/GenBank/DDBJ whole genome shotgun (WGS) entry which is preliminary data.</text>
</comment>
<name>A0A5C5VAC8_9BACT</name>
<dbReference type="EMBL" id="SJPF01000002">
    <property type="protein sequence ID" value="TWT34940.1"/>
    <property type="molecule type" value="Genomic_DNA"/>
</dbReference>
<dbReference type="AlphaFoldDB" id="A0A5C5VAC8"/>
<evidence type="ECO:0000313" key="1">
    <source>
        <dbReference type="EMBL" id="TWT34940.1"/>
    </source>
</evidence>
<reference evidence="1 2" key="1">
    <citation type="submission" date="2019-02" db="EMBL/GenBank/DDBJ databases">
        <title>Deep-cultivation of Planctomycetes and their phenomic and genomic characterization uncovers novel biology.</title>
        <authorList>
            <person name="Wiegand S."/>
            <person name="Jogler M."/>
            <person name="Boedeker C."/>
            <person name="Pinto D."/>
            <person name="Vollmers J."/>
            <person name="Rivas-Marin E."/>
            <person name="Kohn T."/>
            <person name="Peeters S.H."/>
            <person name="Heuer A."/>
            <person name="Rast P."/>
            <person name="Oberbeckmann S."/>
            <person name="Bunk B."/>
            <person name="Jeske O."/>
            <person name="Meyerdierks A."/>
            <person name="Storesund J.E."/>
            <person name="Kallscheuer N."/>
            <person name="Luecker S."/>
            <person name="Lage O.M."/>
            <person name="Pohl T."/>
            <person name="Merkel B.J."/>
            <person name="Hornburger P."/>
            <person name="Mueller R.-W."/>
            <person name="Bruemmer F."/>
            <person name="Labrenz M."/>
            <person name="Spormann A.M."/>
            <person name="Op Den Camp H."/>
            <person name="Overmann J."/>
            <person name="Amann R."/>
            <person name="Jetten M.S.M."/>
            <person name="Mascher T."/>
            <person name="Medema M.H."/>
            <person name="Devos D.P."/>
            <person name="Kaster A.-K."/>
            <person name="Ovreas L."/>
            <person name="Rohde M."/>
            <person name="Galperin M.Y."/>
            <person name="Jogler C."/>
        </authorList>
    </citation>
    <scope>NUCLEOTIDE SEQUENCE [LARGE SCALE GENOMIC DNA]</scope>
    <source>
        <strain evidence="1 2">Enr8</strain>
    </source>
</reference>
<dbReference type="RefSeq" id="WP_186767592.1">
    <property type="nucleotide sequence ID" value="NZ_SJPF01000002.1"/>
</dbReference>
<keyword evidence="2" id="KW-1185">Reference proteome</keyword>
<accession>A0A5C5VAC8</accession>
<dbReference type="InterPro" id="IPR011465">
    <property type="entry name" value="DUF1571"/>
</dbReference>
<evidence type="ECO:0000313" key="2">
    <source>
        <dbReference type="Proteomes" id="UP000318878"/>
    </source>
</evidence>
<proteinExistence type="predicted"/>
<protein>
    <recommendedName>
        <fullName evidence="3">DUF1571 domain-containing protein</fullName>
    </recommendedName>
</protein>